<keyword evidence="5" id="KW-0488">Methylation</keyword>
<dbReference type="HOGENOM" id="CLU_093850_3_0_5"/>
<keyword evidence="4" id="KW-1003">Cell membrane</keyword>
<dbReference type="InterPro" id="IPR010055">
    <property type="entry name" value="T2SS_protein-GspJ"/>
</dbReference>
<keyword evidence="7" id="KW-0812">Transmembrane</keyword>
<evidence type="ECO:0000256" key="2">
    <source>
        <dbReference type="ARBA" id="ARBA00011084"/>
    </source>
</evidence>
<dbReference type="Gene3D" id="3.10.610.10">
    <property type="entry name" value="GSPII I/J protein-like"/>
    <property type="match status" value="1"/>
</dbReference>
<organism evidence="11 12">
    <name type="scientific">Phenylobacterium zucineum (strain HLK1)</name>
    <dbReference type="NCBI Taxonomy" id="450851"/>
    <lineage>
        <taxon>Bacteria</taxon>
        <taxon>Pseudomonadati</taxon>
        <taxon>Pseudomonadota</taxon>
        <taxon>Alphaproteobacteria</taxon>
        <taxon>Caulobacterales</taxon>
        <taxon>Caulobacteraceae</taxon>
        <taxon>Phenylobacterium</taxon>
    </lineage>
</organism>
<evidence type="ECO:0000256" key="4">
    <source>
        <dbReference type="ARBA" id="ARBA00022475"/>
    </source>
</evidence>
<keyword evidence="6" id="KW-0997">Cell inner membrane</keyword>
<dbReference type="KEGG" id="pzu:PHZ_c0660"/>
<dbReference type="EMBL" id="CP000747">
    <property type="protein sequence ID" value="ACG77074.1"/>
    <property type="molecule type" value="Genomic_DNA"/>
</dbReference>
<dbReference type="Pfam" id="PF11612">
    <property type="entry name" value="T2SSJ"/>
    <property type="match status" value="1"/>
</dbReference>
<evidence type="ECO:0000256" key="1">
    <source>
        <dbReference type="ARBA" id="ARBA00004377"/>
    </source>
</evidence>
<evidence type="ECO:0000256" key="5">
    <source>
        <dbReference type="ARBA" id="ARBA00022481"/>
    </source>
</evidence>
<dbReference type="OrthoDB" id="9794345at2"/>
<dbReference type="Proteomes" id="UP000001868">
    <property type="component" value="Chromosome"/>
</dbReference>
<evidence type="ECO:0000256" key="6">
    <source>
        <dbReference type="ARBA" id="ARBA00022519"/>
    </source>
</evidence>
<dbReference type="NCBIfam" id="TIGR02532">
    <property type="entry name" value="IV_pilin_GFxxxE"/>
    <property type="match status" value="1"/>
</dbReference>
<dbReference type="SUPFAM" id="SSF54523">
    <property type="entry name" value="Pili subunits"/>
    <property type="match status" value="1"/>
</dbReference>
<accession>B4RFJ3</accession>
<dbReference type="Gene3D" id="2.10.70.20">
    <property type="entry name" value="gspk-gspi-gspj complex like domains"/>
    <property type="match status" value="1"/>
</dbReference>
<dbReference type="InterPro" id="IPR045584">
    <property type="entry name" value="Pilin-like"/>
</dbReference>
<dbReference type="RefSeq" id="WP_012521222.1">
    <property type="nucleotide sequence ID" value="NC_011144.1"/>
</dbReference>
<evidence type="ECO:0000256" key="8">
    <source>
        <dbReference type="ARBA" id="ARBA00022989"/>
    </source>
</evidence>
<gene>
    <name evidence="11" type="primary">xcsJ</name>
    <name evidence="11" type="ordered locus">PHZ_c0660</name>
</gene>
<reference evidence="11 12" key="1">
    <citation type="journal article" date="2008" name="BMC Genomics">
        <title>Complete genome of Phenylobacterium zucineum - a novel facultative intracellular bacterium isolated from human erythroleukemia cell line K562.</title>
        <authorList>
            <person name="Luo Y."/>
            <person name="Xu X."/>
            <person name="Ding Z."/>
            <person name="Liu Z."/>
            <person name="Zhang B."/>
            <person name="Yan Z."/>
            <person name="Sun J."/>
            <person name="Hu S."/>
            <person name="Hu X."/>
        </authorList>
    </citation>
    <scope>NUCLEOTIDE SEQUENCE [LARGE SCALE GENOMIC DNA]</scope>
    <source>
        <strain evidence="11 12">HLK1</strain>
    </source>
</reference>
<dbReference type="NCBIfam" id="TIGR01711">
    <property type="entry name" value="gspJ"/>
    <property type="match status" value="1"/>
</dbReference>
<evidence type="ECO:0000313" key="11">
    <source>
        <dbReference type="EMBL" id="ACG77074.1"/>
    </source>
</evidence>
<dbReference type="GO" id="GO:0015627">
    <property type="term" value="C:type II protein secretion system complex"/>
    <property type="evidence" value="ECO:0007669"/>
    <property type="project" value="InterPro"/>
</dbReference>
<protein>
    <recommendedName>
        <fullName evidence="3">Type II secretion system protein J</fullName>
    </recommendedName>
</protein>
<evidence type="ECO:0000256" key="3">
    <source>
        <dbReference type="ARBA" id="ARBA00021539"/>
    </source>
</evidence>
<evidence type="ECO:0000256" key="10">
    <source>
        <dbReference type="SAM" id="Coils"/>
    </source>
</evidence>
<proteinExistence type="inferred from homology"/>
<keyword evidence="12" id="KW-1185">Reference proteome</keyword>
<evidence type="ECO:0000313" key="12">
    <source>
        <dbReference type="Proteomes" id="UP000001868"/>
    </source>
</evidence>
<dbReference type="GO" id="GO:0015628">
    <property type="term" value="P:protein secretion by the type II secretion system"/>
    <property type="evidence" value="ECO:0007669"/>
    <property type="project" value="InterPro"/>
</dbReference>
<comment type="similarity">
    <text evidence="2">Belongs to the GSP J family.</text>
</comment>
<dbReference type="AlphaFoldDB" id="B4RFJ3"/>
<dbReference type="InterPro" id="IPR012902">
    <property type="entry name" value="N_methyl_site"/>
</dbReference>
<keyword evidence="8" id="KW-1133">Transmembrane helix</keyword>
<dbReference type="InterPro" id="IPR051621">
    <property type="entry name" value="T2SS_protein_J"/>
</dbReference>
<evidence type="ECO:0000256" key="9">
    <source>
        <dbReference type="ARBA" id="ARBA00023136"/>
    </source>
</evidence>
<evidence type="ECO:0000256" key="7">
    <source>
        <dbReference type="ARBA" id="ARBA00022692"/>
    </source>
</evidence>
<sequence length="195" mass="21247">MKGFTLVEMMVALLIFGLVAAAGVAIMRFSVDNQQVVRAHTHRLAELQRARAMLKADLAQAAQRPVRDAAGRPALRSFSGGEQRTGGPLLALVRRGWDNPDADPRASLQTVEYRLNGGRLERRARPALDGAELGPPQVLLSGVRDARVAFLVRGQWIEALPNGPRQPLPQAVRLDLTLEDYGELSQLFLVTGEPA</sequence>
<dbReference type="PROSITE" id="PS00409">
    <property type="entry name" value="PROKAR_NTER_METHYL"/>
    <property type="match status" value="1"/>
</dbReference>
<dbReference type="PANTHER" id="PTHR39583">
    <property type="entry name" value="TYPE II SECRETION SYSTEM PROTEIN J-RELATED"/>
    <property type="match status" value="1"/>
</dbReference>
<dbReference type="eggNOG" id="COG4795">
    <property type="taxonomic scope" value="Bacteria"/>
</dbReference>
<keyword evidence="10" id="KW-0175">Coiled coil</keyword>
<comment type="subcellular location">
    <subcellularLocation>
        <location evidence="1">Cell inner membrane</location>
        <topology evidence="1">Single-pass membrane protein</topology>
    </subcellularLocation>
</comment>
<dbReference type="GO" id="GO:0005886">
    <property type="term" value="C:plasma membrane"/>
    <property type="evidence" value="ECO:0007669"/>
    <property type="project" value="UniProtKB-SubCell"/>
</dbReference>
<keyword evidence="9" id="KW-0472">Membrane</keyword>
<feature type="coiled-coil region" evidence="10">
    <location>
        <begin position="37"/>
        <end position="64"/>
    </location>
</feature>
<dbReference type="Pfam" id="PF07963">
    <property type="entry name" value="N_methyl"/>
    <property type="match status" value="1"/>
</dbReference>
<dbReference type="PANTHER" id="PTHR39583:SF2">
    <property type="entry name" value="TYPE II SECRETION SYSTEM PROTEIN J"/>
    <property type="match status" value="1"/>
</dbReference>
<name>B4RFJ3_PHEZH</name>
<dbReference type="STRING" id="450851.PHZ_c0660"/>